<dbReference type="AlphaFoldDB" id="A0A0C2ZBX2"/>
<keyword evidence="4" id="KW-1185">Reference proteome</keyword>
<feature type="compositionally biased region" description="Basic and acidic residues" evidence="1">
    <location>
        <begin position="766"/>
        <end position="776"/>
    </location>
</feature>
<feature type="compositionally biased region" description="Low complexity" evidence="1">
    <location>
        <begin position="385"/>
        <end position="403"/>
    </location>
</feature>
<dbReference type="Pfam" id="PF06985">
    <property type="entry name" value="HET"/>
    <property type="match status" value="1"/>
</dbReference>
<dbReference type="STRING" id="1036808.A0A0C2ZBX2"/>
<feature type="region of interest" description="Disordered" evidence="1">
    <location>
        <begin position="385"/>
        <end position="416"/>
    </location>
</feature>
<proteinExistence type="predicted"/>
<name>A0A0C2ZBX2_9AGAM</name>
<feature type="region of interest" description="Disordered" evidence="1">
    <location>
        <begin position="762"/>
        <end position="785"/>
    </location>
</feature>
<dbReference type="Proteomes" id="UP000053989">
    <property type="component" value="Unassembled WGS sequence"/>
</dbReference>
<reference evidence="4" key="2">
    <citation type="submission" date="2015-01" db="EMBL/GenBank/DDBJ databases">
        <title>Evolutionary Origins and Diversification of the Mycorrhizal Mutualists.</title>
        <authorList>
            <consortium name="DOE Joint Genome Institute"/>
            <consortium name="Mycorrhizal Genomics Consortium"/>
            <person name="Kohler A."/>
            <person name="Kuo A."/>
            <person name="Nagy L.G."/>
            <person name="Floudas D."/>
            <person name="Copeland A."/>
            <person name="Barry K.W."/>
            <person name="Cichocki N."/>
            <person name="Veneault-Fourrey C."/>
            <person name="LaButti K."/>
            <person name="Lindquist E.A."/>
            <person name="Lipzen A."/>
            <person name="Lundell T."/>
            <person name="Morin E."/>
            <person name="Murat C."/>
            <person name="Riley R."/>
            <person name="Ohm R."/>
            <person name="Sun H."/>
            <person name="Tunlid A."/>
            <person name="Henrissat B."/>
            <person name="Grigoriev I.V."/>
            <person name="Hibbett D.S."/>
            <person name="Martin F."/>
        </authorList>
    </citation>
    <scope>NUCLEOTIDE SEQUENCE [LARGE SCALE GENOMIC DNA]</scope>
    <source>
        <strain evidence="4">Foug A</strain>
    </source>
</reference>
<evidence type="ECO:0000313" key="4">
    <source>
        <dbReference type="Proteomes" id="UP000053989"/>
    </source>
</evidence>
<accession>A0A0C2ZBX2</accession>
<evidence type="ECO:0000256" key="1">
    <source>
        <dbReference type="SAM" id="MobiDB-lite"/>
    </source>
</evidence>
<dbReference type="HOGENOM" id="CLU_000288_138_12_1"/>
<protein>
    <recommendedName>
        <fullName evidence="2">Heterokaryon incompatibility domain-containing protein</fullName>
    </recommendedName>
</protein>
<dbReference type="PANTHER" id="PTHR10622:SF10">
    <property type="entry name" value="HET DOMAIN-CONTAINING PROTEIN"/>
    <property type="match status" value="1"/>
</dbReference>
<evidence type="ECO:0000313" key="3">
    <source>
        <dbReference type="EMBL" id="KIM59338.1"/>
    </source>
</evidence>
<evidence type="ECO:0000259" key="2">
    <source>
        <dbReference type="Pfam" id="PF06985"/>
    </source>
</evidence>
<dbReference type="PANTHER" id="PTHR10622">
    <property type="entry name" value="HET DOMAIN-CONTAINING PROTEIN"/>
    <property type="match status" value="1"/>
</dbReference>
<gene>
    <name evidence="3" type="ORF">SCLCIDRAFT_1217901</name>
</gene>
<dbReference type="OrthoDB" id="5122891at2759"/>
<sequence>MRLINVQAFLDREDSFRDGKRVDRRIKVLESRDDEATEYAILSHRWIAEELDYNEMVEFAKMDEEEKDEICQRDGYRKILQSCEQAQKDGYKWLWVDTCCINKESSAELSEAINSMYRWYENAKVCYAYLHDVPGSSFPTAYDKESYPDFNGWPEWFSRGWTLQELIAPSNVQFLNKHWKNIGDKRTLAPTLADITGIPKHILAHGLCGNRPCVAQIMSWAAYRTTTRVEDRAYSLMGLLEVNMPLLYGEGKKAFHRLQLEIIRVSNDQSIFAWMSYDDKRTGNILADGPSFFWSCGAMVLMGHDEFIRYFKKDIPEEELDSVEDRLGTFPITNRGIHIWLPLQPDRGSRSHFKARLPCRRHPCGPPVTIDLVLSESNYYRDPTPRFTSPSSFTSTVDTTSVRSPPPSAHPPAPPPLSEPLWQLCQVYLRYQDPSRCNTTFKIDDSALIANGFTCCAAYPNNFTGDMLTLTSTHPLIVKVYSDNLTNTYLILGLGQSFGKEWIHIVSDESNIPQTSWGAFIDIKYLEMKARMLAHARHVNKARSGVKQVCIMQTRLPRTTRILQISTVMWKTSRTCGVKLEAFHDPGFGDVSGEWTAFNVNGTDDPGCDWRGLMMLDWQSKYGSYAIYGMDCNLSAAPNGIKLGDYGRFTDSNEFYCEGNLFADLKLLSLIADITPRQYKLGNRTRAWDQTNRRYLSLYNPLMLSLPINTGLKSLLISLSTRLNHRYLVTMVVQCSESPDSSMVTYFCDIVKPFVWYRNESAGSASEERSGDKLRAETSVQSDEG</sequence>
<dbReference type="InParanoid" id="A0A0C2ZBX2"/>
<dbReference type="EMBL" id="KN822075">
    <property type="protein sequence ID" value="KIM59338.1"/>
    <property type="molecule type" value="Genomic_DNA"/>
</dbReference>
<organism evidence="3 4">
    <name type="scientific">Scleroderma citrinum Foug A</name>
    <dbReference type="NCBI Taxonomy" id="1036808"/>
    <lineage>
        <taxon>Eukaryota</taxon>
        <taxon>Fungi</taxon>
        <taxon>Dikarya</taxon>
        <taxon>Basidiomycota</taxon>
        <taxon>Agaricomycotina</taxon>
        <taxon>Agaricomycetes</taxon>
        <taxon>Agaricomycetidae</taxon>
        <taxon>Boletales</taxon>
        <taxon>Sclerodermatineae</taxon>
        <taxon>Sclerodermataceae</taxon>
        <taxon>Scleroderma</taxon>
    </lineage>
</organism>
<feature type="domain" description="Heterokaryon incompatibility" evidence="2">
    <location>
        <begin position="39"/>
        <end position="133"/>
    </location>
</feature>
<feature type="compositionally biased region" description="Pro residues" evidence="1">
    <location>
        <begin position="404"/>
        <end position="416"/>
    </location>
</feature>
<reference evidence="3 4" key="1">
    <citation type="submission" date="2014-04" db="EMBL/GenBank/DDBJ databases">
        <authorList>
            <consortium name="DOE Joint Genome Institute"/>
            <person name="Kuo A."/>
            <person name="Kohler A."/>
            <person name="Nagy L.G."/>
            <person name="Floudas D."/>
            <person name="Copeland A."/>
            <person name="Barry K.W."/>
            <person name="Cichocki N."/>
            <person name="Veneault-Fourrey C."/>
            <person name="LaButti K."/>
            <person name="Lindquist E.A."/>
            <person name="Lipzen A."/>
            <person name="Lundell T."/>
            <person name="Morin E."/>
            <person name="Murat C."/>
            <person name="Sun H."/>
            <person name="Tunlid A."/>
            <person name="Henrissat B."/>
            <person name="Grigoriev I.V."/>
            <person name="Hibbett D.S."/>
            <person name="Martin F."/>
            <person name="Nordberg H.P."/>
            <person name="Cantor M.N."/>
            <person name="Hua S.X."/>
        </authorList>
    </citation>
    <scope>NUCLEOTIDE SEQUENCE [LARGE SCALE GENOMIC DNA]</scope>
    <source>
        <strain evidence="3 4">Foug A</strain>
    </source>
</reference>
<dbReference type="InterPro" id="IPR010730">
    <property type="entry name" value="HET"/>
</dbReference>